<proteinExistence type="predicted"/>
<evidence type="ECO:0000313" key="1">
    <source>
        <dbReference type="EMBL" id="KAG9220723.1"/>
    </source>
</evidence>
<accession>A0ACB7IT75</accession>
<evidence type="ECO:0000313" key="2">
    <source>
        <dbReference type="Proteomes" id="UP000824881"/>
    </source>
</evidence>
<dbReference type="Proteomes" id="UP000824881">
    <property type="component" value="Unassembled WGS sequence"/>
</dbReference>
<gene>
    <name evidence="1" type="ORF">CCMSSC00406_0003822</name>
</gene>
<dbReference type="EMBL" id="WQMT02000007">
    <property type="protein sequence ID" value="KAG9220723.1"/>
    <property type="molecule type" value="Genomic_DNA"/>
</dbReference>
<keyword evidence="2" id="KW-1185">Reference proteome</keyword>
<comment type="caution">
    <text evidence="1">The sequence shown here is derived from an EMBL/GenBank/DDBJ whole genome shotgun (WGS) entry which is preliminary data.</text>
</comment>
<name>A0ACB7IT75_PLECO</name>
<organism evidence="1 2">
    <name type="scientific">Pleurotus cornucopiae</name>
    <name type="common">Cornucopia mushroom</name>
    <dbReference type="NCBI Taxonomy" id="5321"/>
    <lineage>
        <taxon>Eukaryota</taxon>
        <taxon>Fungi</taxon>
        <taxon>Dikarya</taxon>
        <taxon>Basidiomycota</taxon>
        <taxon>Agaricomycotina</taxon>
        <taxon>Agaricomycetes</taxon>
        <taxon>Agaricomycetidae</taxon>
        <taxon>Agaricales</taxon>
        <taxon>Pleurotineae</taxon>
        <taxon>Pleurotaceae</taxon>
        <taxon>Pleurotus</taxon>
    </lineage>
</organism>
<protein>
    <submittedName>
        <fullName evidence="1">Uncharacterized protein</fullName>
    </submittedName>
</protein>
<reference evidence="1 2" key="1">
    <citation type="journal article" date="2021" name="Appl. Environ. Microbiol.">
        <title>Genetic linkage and physical mapping for an oyster mushroom Pleurotus cornucopiae and QTL analysis for the trait cap color.</title>
        <authorList>
            <person name="Zhang Y."/>
            <person name="Gao W."/>
            <person name="Sonnenberg A."/>
            <person name="Chen Q."/>
            <person name="Zhang J."/>
            <person name="Huang C."/>
        </authorList>
    </citation>
    <scope>NUCLEOTIDE SEQUENCE [LARGE SCALE GENOMIC DNA]</scope>
    <source>
        <strain evidence="1">CCMSSC00406</strain>
    </source>
</reference>
<sequence length="317" mass="33986">MKVSTVLFAVFSTACAVSAIQPHNGGSDLAARHLRLSRRAVIPGLNKTRRSTSRRCKPRPKKSDNALVAPTSSGPPPEPKKKKASSSSSSGSGAGLLQVQSSCGDIGATKETTNESGPNGHINWLNCGMESGGWNPQFVRVEDIKTVDLNQALQDPGSPYQACQPFIPIFQKYGGQFGIPAIMLAAFAMQESSCNAETTGGGGEQGLMQITQEKCGGAPGGNCKDPDFNIRTATKFFADTLNRNNGDLLKSLGAYNGWFPSMTAAQAKEAAHSGCCRCQKNMDYLHQFLNGWLQNKNAYDNTLRLGKFFNLDICLNL</sequence>